<dbReference type="InterPro" id="IPR031009">
    <property type="entry name" value="Tcm_partner"/>
</dbReference>
<dbReference type="InterPro" id="IPR054339">
    <property type="entry name" value="GMT_wHTH"/>
</dbReference>
<dbReference type="EMBL" id="CAADFH010000087">
    <property type="protein sequence ID" value="VFJ98735.1"/>
    <property type="molecule type" value="Genomic_DNA"/>
</dbReference>
<gene>
    <name evidence="2" type="ORF">BECKLFY1418A_GA0070994_108716</name>
</gene>
<proteinExistence type="predicted"/>
<accession>A0A450V1X8</accession>
<organism evidence="2">
    <name type="scientific">Candidatus Kentrum sp. LFY</name>
    <dbReference type="NCBI Taxonomy" id="2126342"/>
    <lineage>
        <taxon>Bacteria</taxon>
        <taxon>Pseudomonadati</taxon>
        <taxon>Pseudomonadota</taxon>
        <taxon>Gammaproteobacteria</taxon>
        <taxon>Candidatus Kentrum</taxon>
    </lineage>
</organism>
<sequence length="447" mass="52314">MKSQKEYDWPKPGDAPPEIDLHSLAKHRVYEEYLQHYIRVLSLNPNITVFPLVLIDGFSGGGVYTDPRDNSLYPGSPSRLLEAAKAGAALANLDREQRRIRAPLTLQAEFFFIEKKPSNHEYLNWYLSQQDFAPRFDKDIFLLKGEFTQRLDGIIQHIEKRGRKRRCLFFLDQYGYKDVPFGKIRAIFSRLPHAEIILTFSTDAAINYISDSGDDPRWRKPFERIGLPKERIDKMQEEKQDNKDWRQLIQFGLHQDICLQSSAKFYTPFFIKSDKSNRSYWLVHLSNHEKARDVMTELHWDLKNHFSHYGGPGLWMFGYDPRKDPEIADQLDLFGKTEYSFDETAKDRTQHAILEQLPKLIREFPDGIPYRELYRRVANTTPATLEHIEKIATLLLQAKELEARGPNNKRRRSRIEKNDILHCPRQTTLFGNLGLSGIIRSQYGEKD</sequence>
<feature type="domain" description="GMT-like wHTH" evidence="1">
    <location>
        <begin position="318"/>
        <end position="407"/>
    </location>
</feature>
<reference evidence="2" key="1">
    <citation type="submission" date="2019-02" db="EMBL/GenBank/DDBJ databases">
        <authorList>
            <person name="Gruber-Vodicka R. H."/>
            <person name="Seah K. B. B."/>
        </authorList>
    </citation>
    <scope>NUCLEOTIDE SEQUENCE</scope>
    <source>
        <strain evidence="2">BECK_M6</strain>
    </source>
</reference>
<dbReference type="Pfam" id="PF22560">
    <property type="entry name" value="GMT-wHTH"/>
    <property type="match status" value="1"/>
</dbReference>
<protein>
    <submittedName>
        <fullName evidence="2">Three-Cys-motif partner protein</fullName>
    </submittedName>
</protein>
<evidence type="ECO:0000259" key="1">
    <source>
        <dbReference type="Pfam" id="PF22560"/>
    </source>
</evidence>
<name>A0A450V1X8_9GAMM</name>
<evidence type="ECO:0000313" key="2">
    <source>
        <dbReference type="EMBL" id="VFJ98735.1"/>
    </source>
</evidence>
<dbReference type="AlphaFoldDB" id="A0A450V1X8"/>
<dbReference type="NCBIfam" id="TIGR04474">
    <property type="entry name" value="tcm_partner"/>
    <property type="match status" value="1"/>
</dbReference>